<feature type="compositionally biased region" description="Polar residues" evidence="1">
    <location>
        <begin position="1"/>
        <end position="11"/>
    </location>
</feature>
<name>A0A150PTB6_SORCE</name>
<evidence type="ECO:0000313" key="3">
    <source>
        <dbReference type="Proteomes" id="UP000075420"/>
    </source>
</evidence>
<evidence type="ECO:0000313" key="2">
    <source>
        <dbReference type="EMBL" id="KYF59001.1"/>
    </source>
</evidence>
<organism evidence="2 3">
    <name type="scientific">Sorangium cellulosum</name>
    <name type="common">Polyangium cellulosum</name>
    <dbReference type="NCBI Taxonomy" id="56"/>
    <lineage>
        <taxon>Bacteria</taxon>
        <taxon>Pseudomonadati</taxon>
        <taxon>Myxococcota</taxon>
        <taxon>Polyangia</taxon>
        <taxon>Polyangiales</taxon>
        <taxon>Polyangiaceae</taxon>
        <taxon>Sorangium</taxon>
    </lineage>
</organism>
<evidence type="ECO:0000256" key="1">
    <source>
        <dbReference type="SAM" id="MobiDB-lite"/>
    </source>
</evidence>
<dbReference type="Proteomes" id="UP000075420">
    <property type="component" value="Unassembled WGS sequence"/>
</dbReference>
<reference evidence="2 3" key="1">
    <citation type="submission" date="2014-02" db="EMBL/GenBank/DDBJ databases">
        <title>The small core and large imbalanced accessory genome model reveals a collaborative survival strategy of Sorangium cellulosum strains in nature.</title>
        <authorList>
            <person name="Han K."/>
            <person name="Peng R."/>
            <person name="Blom J."/>
            <person name="Li Y.-Z."/>
        </authorList>
    </citation>
    <scope>NUCLEOTIDE SEQUENCE [LARGE SCALE GENOMIC DNA]</scope>
    <source>
        <strain evidence="2 3">So0157-25</strain>
    </source>
</reference>
<proteinExistence type="predicted"/>
<protein>
    <submittedName>
        <fullName evidence="2">Uncharacterized protein</fullName>
    </submittedName>
</protein>
<sequence>MPFCTTTTRTSAAPAGTGPKRSAAGEKVSELALPVEAGFGWVDVMGAPTMPEDDPGPYP</sequence>
<feature type="region of interest" description="Disordered" evidence="1">
    <location>
        <begin position="1"/>
        <end position="27"/>
    </location>
</feature>
<dbReference type="AlphaFoldDB" id="A0A150PTB6"/>
<dbReference type="EMBL" id="JELY01000551">
    <property type="protein sequence ID" value="KYF59001.1"/>
    <property type="molecule type" value="Genomic_DNA"/>
</dbReference>
<comment type="caution">
    <text evidence="2">The sequence shown here is derived from an EMBL/GenBank/DDBJ whole genome shotgun (WGS) entry which is preliminary data.</text>
</comment>
<gene>
    <name evidence="2" type="ORF">BE08_31195</name>
</gene>
<accession>A0A150PTB6</accession>